<protein>
    <recommendedName>
        <fullName evidence="4">beta-glucosidase</fullName>
        <ecNumber evidence="4">3.2.1.21</ecNumber>
    </recommendedName>
</protein>
<evidence type="ECO:0000256" key="1">
    <source>
        <dbReference type="ARBA" id="ARBA00000448"/>
    </source>
</evidence>
<dbReference type="Proteomes" id="UP000717996">
    <property type="component" value="Unassembled WGS sequence"/>
</dbReference>
<evidence type="ECO:0000256" key="3">
    <source>
        <dbReference type="ARBA" id="ARBA00005336"/>
    </source>
</evidence>
<dbReference type="InterPro" id="IPR036962">
    <property type="entry name" value="Glyco_hydro_3_N_sf"/>
</dbReference>
<evidence type="ECO:0000256" key="5">
    <source>
        <dbReference type="ARBA" id="ARBA00022801"/>
    </source>
</evidence>
<evidence type="ECO:0000256" key="10">
    <source>
        <dbReference type="SAM" id="SignalP"/>
    </source>
</evidence>
<proteinExistence type="inferred from homology"/>
<dbReference type="InterPro" id="IPR026891">
    <property type="entry name" value="Fn3-like"/>
</dbReference>
<dbReference type="PANTHER" id="PTHR42715:SF2">
    <property type="entry name" value="BETA-GLUCOSIDASE F-RELATED"/>
    <property type="match status" value="1"/>
</dbReference>
<dbReference type="GO" id="GO:0030245">
    <property type="term" value="P:cellulose catabolic process"/>
    <property type="evidence" value="ECO:0007669"/>
    <property type="project" value="UniProtKB-KW"/>
</dbReference>
<dbReference type="EC" id="3.2.1.21" evidence="4"/>
<evidence type="ECO:0000256" key="4">
    <source>
        <dbReference type="ARBA" id="ARBA00012744"/>
    </source>
</evidence>
<evidence type="ECO:0000256" key="6">
    <source>
        <dbReference type="ARBA" id="ARBA00023001"/>
    </source>
</evidence>
<dbReference type="Pfam" id="PF14310">
    <property type="entry name" value="Fn3-like"/>
    <property type="match status" value="1"/>
</dbReference>
<keyword evidence="9" id="KW-0624">Polysaccharide degradation</keyword>
<dbReference type="InterPro" id="IPR036881">
    <property type="entry name" value="Glyco_hydro_3_C_sf"/>
</dbReference>
<feature type="chain" id="PRO_5040415683" description="beta-glucosidase" evidence="10">
    <location>
        <begin position="27"/>
        <end position="725"/>
    </location>
</feature>
<dbReference type="FunFam" id="2.60.40.10:FF:000495">
    <property type="entry name" value="Periplasmic beta-glucosidase"/>
    <property type="match status" value="1"/>
</dbReference>
<sequence length="725" mass="78479">MYIPSLSAIAITALLAASTTVQVAQADVDLLSWEDAYTKAKVLVDQMSLEQKVNITTGTLWQQGPCVGNTHAITNPEFPSLCLQDAPLGVRYANNVTVGVAGINAAASFDRKAIYDRGVYMGKEFRGKGVNVQLGPAMNFMRSPEGGRGWESAGEDPFLTGVVSVETITGIQSQGVIATAKHFILNDQELNRTTESSNADDRTLHEIYLWPFARSVEAGVGSVMCSYNLINDTYACENDYTINTVLKGELGFKGFVQSDWYATMSTVPSANGGLDMDMPGDVSGSDSSTYFGKNLTEAVENKKVKESRVTDMATRIVATWYKFRQDENYPETKLDSFDLENAPYVNVQADHYKLVREMGAASTVLLKNNGILPLKSSVKSVAFIGSDAAVDPNGLNVCEDQSCDNGTLAIGWGSGSANFPYLIDPITGLTNALGKDVSYKKHLDNWDVDSAADVAKDADVAFVFSNSDSGEQYLSIDGNVGDRNNLSLWNNGDNLIKAVADANKNTVVVIHSVGPVIMPWVDHPNIKAIVWPGLPGQESGNSLADIITGKVNPSARLPYTIAKDASDYNAKPSPDADIEYSEKLLMGYKWFDHKNITPQYEFGYGLSYTSFKYSNLKVSAKSDGESSKVTATVSVKNSGSVDGAEIVQAYLTFPDNAGEPPKLLRGFEKVFIKKGKCETVKFTLGSTELSIWDTESASWVVPSGKFTLHIGASSRDIRKSASFTL</sequence>
<dbReference type="InterPro" id="IPR050288">
    <property type="entry name" value="Cellulose_deg_GH3"/>
</dbReference>
<feature type="domain" description="Fibronectin type III-like" evidence="11">
    <location>
        <begin position="645"/>
        <end position="714"/>
    </location>
</feature>
<dbReference type="Pfam" id="PF01915">
    <property type="entry name" value="Glyco_hydro_3_C"/>
    <property type="match status" value="1"/>
</dbReference>
<dbReference type="InterPro" id="IPR017853">
    <property type="entry name" value="GH"/>
</dbReference>
<comment type="similarity">
    <text evidence="3">Belongs to the glycosyl hydrolase 3 family.</text>
</comment>
<feature type="signal peptide" evidence="10">
    <location>
        <begin position="1"/>
        <end position="26"/>
    </location>
</feature>
<organism evidence="12 13">
    <name type="scientific">Rhizopus oryzae</name>
    <name type="common">Mucormycosis agent</name>
    <name type="synonym">Rhizopus arrhizus var. delemar</name>
    <dbReference type="NCBI Taxonomy" id="64495"/>
    <lineage>
        <taxon>Eukaryota</taxon>
        <taxon>Fungi</taxon>
        <taxon>Fungi incertae sedis</taxon>
        <taxon>Mucoromycota</taxon>
        <taxon>Mucoromycotina</taxon>
        <taxon>Mucoromycetes</taxon>
        <taxon>Mucorales</taxon>
        <taxon>Mucorineae</taxon>
        <taxon>Rhizopodaceae</taxon>
        <taxon>Rhizopus</taxon>
    </lineage>
</organism>
<keyword evidence="6" id="KW-0136">Cellulose degradation</keyword>
<dbReference type="SUPFAM" id="SSF51445">
    <property type="entry name" value="(Trans)glycosidases"/>
    <property type="match status" value="1"/>
</dbReference>
<keyword evidence="5" id="KW-0378">Hydrolase</keyword>
<dbReference type="GO" id="GO:0008422">
    <property type="term" value="F:beta-glucosidase activity"/>
    <property type="evidence" value="ECO:0007669"/>
    <property type="project" value="UniProtKB-EC"/>
</dbReference>
<dbReference type="Gene3D" id="2.60.40.10">
    <property type="entry name" value="Immunoglobulins"/>
    <property type="match status" value="1"/>
</dbReference>
<dbReference type="OMA" id="VNDTYAC"/>
<dbReference type="InterPro" id="IPR002772">
    <property type="entry name" value="Glyco_hydro_3_C"/>
</dbReference>
<dbReference type="FunFam" id="3.20.20.300:FF:000002">
    <property type="entry name" value="Probable beta-glucosidase"/>
    <property type="match status" value="1"/>
</dbReference>
<dbReference type="EMBL" id="JAANIT010001616">
    <property type="protein sequence ID" value="KAG1539457.1"/>
    <property type="molecule type" value="Genomic_DNA"/>
</dbReference>
<keyword evidence="7" id="KW-0119">Carbohydrate metabolism</keyword>
<reference evidence="12" key="1">
    <citation type="journal article" date="2020" name="Microb. Genom.">
        <title>Genetic diversity of clinical and environmental Mucorales isolates obtained from an investigation of mucormycosis cases among solid organ transplant recipients.</title>
        <authorList>
            <person name="Nguyen M.H."/>
            <person name="Kaul D."/>
            <person name="Muto C."/>
            <person name="Cheng S.J."/>
            <person name="Richter R.A."/>
            <person name="Bruno V.M."/>
            <person name="Liu G."/>
            <person name="Beyhan S."/>
            <person name="Sundermann A.J."/>
            <person name="Mounaud S."/>
            <person name="Pasculle A.W."/>
            <person name="Nierman W.C."/>
            <person name="Driscoll E."/>
            <person name="Cumbie R."/>
            <person name="Clancy C.J."/>
            <person name="Dupont C.L."/>
        </authorList>
    </citation>
    <scope>NUCLEOTIDE SEQUENCE</scope>
    <source>
        <strain evidence="12">GL16</strain>
    </source>
</reference>
<comment type="pathway">
    <text evidence="2">Glycan metabolism; cellulose degradation.</text>
</comment>
<dbReference type="InterPro" id="IPR013783">
    <property type="entry name" value="Ig-like_fold"/>
</dbReference>
<evidence type="ECO:0000256" key="8">
    <source>
        <dbReference type="ARBA" id="ARBA00023295"/>
    </source>
</evidence>
<evidence type="ECO:0000259" key="11">
    <source>
        <dbReference type="SMART" id="SM01217"/>
    </source>
</evidence>
<dbReference type="AlphaFoldDB" id="A0A9P6Y5F4"/>
<evidence type="ECO:0000256" key="9">
    <source>
        <dbReference type="ARBA" id="ARBA00023326"/>
    </source>
</evidence>
<evidence type="ECO:0000313" key="13">
    <source>
        <dbReference type="Proteomes" id="UP000717996"/>
    </source>
</evidence>
<evidence type="ECO:0000256" key="2">
    <source>
        <dbReference type="ARBA" id="ARBA00004987"/>
    </source>
</evidence>
<dbReference type="PRINTS" id="PR00133">
    <property type="entry name" value="GLHYDRLASE3"/>
</dbReference>
<dbReference type="Pfam" id="PF00933">
    <property type="entry name" value="Glyco_hydro_3"/>
    <property type="match status" value="1"/>
</dbReference>
<evidence type="ECO:0000313" key="12">
    <source>
        <dbReference type="EMBL" id="KAG1539457.1"/>
    </source>
</evidence>
<keyword evidence="10" id="KW-0732">Signal</keyword>
<name>A0A9P6Y5F4_RHIOR</name>
<comment type="caution">
    <text evidence="12">The sequence shown here is derived from an EMBL/GenBank/DDBJ whole genome shotgun (WGS) entry which is preliminary data.</text>
</comment>
<accession>A0A9P6Y5F4</accession>
<dbReference type="Gene3D" id="3.20.20.300">
    <property type="entry name" value="Glycoside hydrolase, family 3, N-terminal domain"/>
    <property type="match status" value="1"/>
</dbReference>
<keyword evidence="8" id="KW-0326">Glycosidase</keyword>
<dbReference type="SUPFAM" id="SSF52279">
    <property type="entry name" value="Beta-D-glucan exohydrolase, C-terminal domain"/>
    <property type="match status" value="1"/>
</dbReference>
<dbReference type="SMART" id="SM01217">
    <property type="entry name" value="Fn3_like"/>
    <property type="match status" value="1"/>
</dbReference>
<dbReference type="PANTHER" id="PTHR42715">
    <property type="entry name" value="BETA-GLUCOSIDASE"/>
    <property type="match status" value="1"/>
</dbReference>
<gene>
    <name evidence="12" type="ORF">G6F51_009132</name>
</gene>
<comment type="catalytic activity">
    <reaction evidence="1">
        <text>Hydrolysis of terminal, non-reducing beta-D-glucosyl residues with release of beta-D-glucose.</text>
        <dbReference type="EC" id="3.2.1.21"/>
    </reaction>
</comment>
<dbReference type="FunFam" id="3.40.50.1700:FF:000003">
    <property type="entry name" value="Probable beta-glucosidase"/>
    <property type="match status" value="1"/>
</dbReference>
<dbReference type="InterPro" id="IPR001764">
    <property type="entry name" value="Glyco_hydro_3_N"/>
</dbReference>
<evidence type="ECO:0000256" key="7">
    <source>
        <dbReference type="ARBA" id="ARBA00023277"/>
    </source>
</evidence>
<dbReference type="OrthoDB" id="416222at2759"/>
<dbReference type="Gene3D" id="3.40.50.1700">
    <property type="entry name" value="Glycoside hydrolase family 3 C-terminal domain"/>
    <property type="match status" value="1"/>
</dbReference>